<keyword evidence="2" id="KW-1185">Reference proteome</keyword>
<dbReference type="Proteomes" id="UP000642819">
    <property type="component" value="Unassembled WGS sequence"/>
</dbReference>
<dbReference type="SUPFAM" id="SSF48264">
    <property type="entry name" value="Cytochrome P450"/>
    <property type="match status" value="1"/>
</dbReference>
<proteinExistence type="predicted"/>
<evidence type="ECO:0000313" key="2">
    <source>
        <dbReference type="Proteomes" id="UP000642819"/>
    </source>
</evidence>
<reference evidence="2" key="1">
    <citation type="journal article" date="2019" name="Int. J. Syst. Evol. Microbiol.">
        <title>The Global Catalogue of Microorganisms (GCM) 10K type strain sequencing project: providing services to taxonomists for standard genome sequencing and annotation.</title>
        <authorList>
            <consortium name="The Broad Institute Genomics Platform"/>
            <consortium name="The Broad Institute Genome Sequencing Center for Infectious Disease"/>
            <person name="Wu L."/>
            <person name="Ma J."/>
        </authorList>
    </citation>
    <scope>NUCLEOTIDE SEQUENCE [LARGE SCALE GENOMIC DNA]</scope>
    <source>
        <strain evidence="2">KCTC 19466</strain>
    </source>
</reference>
<evidence type="ECO:0008006" key="3">
    <source>
        <dbReference type="Google" id="ProtNLM"/>
    </source>
</evidence>
<gene>
    <name evidence="1" type="ORF">GCM10008096_27760</name>
</gene>
<dbReference type="Gene3D" id="1.10.630.10">
    <property type="entry name" value="Cytochrome P450"/>
    <property type="match status" value="1"/>
</dbReference>
<organism evidence="1 2">
    <name type="scientific">Zhihengliuella salsuginis</name>
    <dbReference type="NCBI Taxonomy" id="578222"/>
    <lineage>
        <taxon>Bacteria</taxon>
        <taxon>Bacillati</taxon>
        <taxon>Actinomycetota</taxon>
        <taxon>Actinomycetes</taxon>
        <taxon>Micrococcales</taxon>
        <taxon>Micrococcaceae</taxon>
        <taxon>Zhihengliuella</taxon>
    </lineage>
</organism>
<name>A0ABQ3GMX9_9MICC</name>
<protein>
    <recommendedName>
        <fullName evidence="3">Cytochrome P450</fullName>
    </recommendedName>
</protein>
<dbReference type="InterPro" id="IPR036396">
    <property type="entry name" value="Cyt_P450_sf"/>
</dbReference>
<accession>A0ABQ3GMX9</accession>
<sequence length="368" mass="41149">MRRFHPNLYRVIQEWEHAKGEPLREISPNVILIRSADLAVKFLRNQNELTIEEQSGFYRSANFNPYPKGVREELSGGIRSLLRKYDPADLWLESFSAMRAETRGWGIEVVGSYFSEIMVRAGVREEKSSVGALRALLRGYIRVVVIEDAVNRRYPLRTAELNMNYYATRVGRILRLLDDGWTESPRDIIDLVCQATGGLCVSEEDLGELYLRLILSLVGFTGITLEWLLICHHEALGKLVDGYPSGGKGDVMRLIAETLREHPTAWRLVRTSISTTTIANKVFPAGTDFVVPTSPKAFEYGSGRLPMNWGLAFGVGESACPGRSGALDALAEIAFEVVRRGYQQESARLSRPYAASLLAPPRMAVRLG</sequence>
<dbReference type="EMBL" id="BMXK01000013">
    <property type="protein sequence ID" value="GHD12412.1"/>
    <property type="molecule type" value="Genomic_DNA"/>
</dbReference>
<comment type="caution">
    <text evidence="1">The sequence shown here is derived from an EMBL/GenBank/DDBJ whole genome shotgun (WGS) entry which is preliminary data.</text>
</comment>
<evidence type="ECO:0000313" key="1">
    <source>
        <dbReference type="EMBL" id="GHD12412.1"/>
    </source>
</evidence>